<feature type="region of interest" description="Disordered" evidence="1">
    <location>
        <begin position="33"/>
        <end position="69"/>
    </location>
</feature>
<evidence type="ECO:0000313" key="3">
    <source>
        <dbReference type="Proteomes" id="UP000625711"/>
    </source>
</evidence>
<accession>A0A834IAX7</accession>
<dbReference type="Proteomes" id="UP000625711">
    <property type="component" value="Unassembled WGS sequence"/>
</dbReference>
<dbReference type="EMBL" id="JAACXV010009484">
    <property type="protein sequence ID" value="KAF7275662.1"/>
    <property type="molecule type" value="Genomic_DNA"/>
</dbReference>
<reference evidence="2" key="1">
    <citation type="submission" date="2020-08" db="EMBL/GenBank/DDBJ databases">
        <title>Genome sequencing and assembly of the red palm weevil Rhynchophorus ferrugineus.</title>
        <authorList>
            <person name="Dias G.B."/>
            <person name="Bergman C.M."/>
            <person name="Manee M."/>
        </authorList>
    </citation>
    <scope>NUCLEOTIDE SEQUENCE</scope>
    <source>
        <strain evidence="2">AA-2017</strain>
        <tissue evidence="2">Whole larva</tissue>
    </source>
</reference>
<evidence type="ECO:0000313" key="2">
    <source>
        <dbReference type="EMBL" id="KAF7275662.1"/>
    </source>
</evidence>
<dbReference type="AlphaFoldDB" id="A0A834IAX7"/>
<feature type="non-terminal residue" evidence="2">
    <location>
        <position position="1"/>
    </location>
</feature>
<feature type="compositionally biased region" description="Basic and acidic residues" evidence="1">
    <location>
        <begin position="58"/>
        <end position="69"/>
    </location>
</feature>
<sequence length="69" mass="7850">SVPEADDCQHLNPQLRTYCTKRIIKERMQRTKGAAEGAHWSAGPLRPALWGRPGKRLKLTDQLKDKLGR</sequence>
<organism evidence="2 3">
    <name type="scientific">Rhynchophorus ferrugineus</name>
    <name type="common">Red palm weevil</name>
    <name type="synonym">Curculio ferrugineus</name>
    <dbReference type="NCBI Taxonomy" id="354439"/>
    <lineage>
        <taxon>Eukaryota</taxon>
        <taxon>Metazoa</taxon>
        <taxon>Ecdysozoa</taxon>
        <taxon>Arthropoda</taxon>
        <taxon>Hexapoda</taxon>
        <taxon>Insecta</taxon>
        <taxon>Pterygota</taxon>
        <taxon>Neoptera</taxon>
        <taxon>Endopterygota</taxon>
        <taxon>Coleoptera</taxon>
        <taxon>Polyphaga</taxon>
        <taxon>Cucujiformia</taxon>
        <taxon>Curculionidae</taxon>
        <taxon>Dryophthorinae</taxon>
        <taxon>Rhynchophorus</taxon>
    </lineage>
</organism>
<protein>
    <submittedName>
        <fullName evidence="2">Uncharacterized protein</fullName>
    </submittedName>
</protein>
<keyword evidence="3" id="KW-1185">Reference proteome</keyword>
<comment type="caution">
    <text evidence="2">The sequence shown here is derived from an EMBL/GenBank/DDBJ whole genome shotgun (WGS) entry which is preliminary data.</text>
</comment>
<evidence type="ECO:0000256" key="1">
    <source>
        <dbReference type="SAM" id="MobiDB-lite"/>
    </source>
</evidence>
<gene>
    <name evidence="2" type="ORF">GWI33_011448</name>
</gene>
<proteinExistence type="predicted"/>
<name>A0A834IAX7_RHYFE</name>